<reference evidence="1" key="2">
    <citation type="journal article" date="2023" name="IMA Fungus">
        <title>Comparative genomic study of the Penicillium genus elucidates a diverse pangenome and 15 lateral gene transfer events.</title>
        <authorList>
            <person name="Petersen C."/>
            <person name="Sorensen T."/>
            <person name="Nielsen M.R."/>
            <person name="Sondergaard T.E."/>
            <person name="Sorensen J.L."/>
            <person name="Fitzpatrick D.A."/>
            <person name="Frisvad J.C."/>
            <person name="Nielsen K.L."/>
        </authorList>
    </citation>
    <scope>NUCLEOTIDE SEQUENCE</scope>
    <source>
        <strain evidence="1">IBT 35673</strain>
    </source>
</reference>
<comment type="caution">
    <text evidence="1">The sequence shown here is derived from an EMBL/GenBank/DDBJ whole genome shotgun (WGS) entry which is preliminary data.</text>
</comment>
<dbReference type="AlphaFoldDB" id="A0A9W9QQ71"/>
<dbReference type="Proteomes" id="UP001147695">
    <property type="component" value="Unassembled WGS sequence"/>
</dbReference>
<evidence type="ECO:0000313" key="1">
    <source>
        <dbReference type="EMBL" id="KAJ5339143.1"/>
    </source>
</evidence>
<proteinExistence type="predicted"/>
<organism evidence="1 2">
    <name type="scientific">Penicillium brevicompactum</name>
    <dbReference type="NCBI Taxonomy" id="5074"/>
    <lineage>
        <taxon>Eukaryota</taxon>
        <taxon>Fungi</taxon>
        <taxon>Dikarya</taxon>
        <taxon>Ascomycota</taxon>
        <taxon>Pezizomycotina</taxon>
        <taxon>Eurotiomycetes</taxon>
        <taxon>Eurotiomycetidae</taxon>
        <taxon>Eurotiales</taxon>
        <taxon>Aspergillaceae</taxon>
        <taxon>Penicillium</taxon>
    </lineage>
</organism>
<gene>
    <name evidence="1" type="ORF">N7452_005871</name>
</gene>
<sequence length="182" mass="20327">MVDFEKGIAFKGAHGVTNDTFYFLPKWPSSYDPVGLPFDAMYTINTTGLPCDAVVTCILLRAWEIGQDDFDVGPPLFTRLPDTYIFGVTRRTSVNTRATAWPKDFGLNGEIRTGRLPGGGAVICYMYGLPFVAVWDICSQDRLRREESSAARGRLDQSSLCLTLWSGPNYGADRWTRMPESH</sequence>
<dbReference type="EMBL" id="JAPZBQ010000003">
    <property type="protein sequence ID" value="KAJ5339143.1"/>
    <property type="molecule type" value="Genomic_DNA"/>
</dbReference>
<protein>
    <submittedName>
        <fullName evidence="1">Uncharacterized protein</fullName>
    </submittedName>
</protein>
<name>A0A9W9QQ71_PENBR</name>
<accession>A0A9W9QQ71</accession>
<reference evidence="1" key="1">
    <citation type="submission" date="2022-12" db="EMBL/GenBank/DDBJ databases">
        <authorList>
            <person name="Petersen C."/>
        </authorList>
    </citation>
    <scope>NUCLEOTIDE SEQUENCE</scope>
    <source>
        <strain evidence="1">IBT 35673</strain>
    </source>
</reference>
<evidence type="ECO:0000313" key="2">
    <source>
        <dbReference type="Proteomes" id="UP001147695"/>
    </source>
</evidence>